<evidence type="ECO:0000313" key="2">
    <source>
        <dbReference type="Proteomes" id="UP001596103"/>
    </source>
</evidence>
<evidence type="ECO:0000313" key="1">
    <source>
        <dbReference type="EMBL" id="MFC5430110.1"/>
    </source>
</evidence>
<dbReference type="InterPro" id="IPR054044">
    <property type="entry name" value="PFIN"/>
</dbReference>
<dbReference type="Pfam" id="PF22162">
    <property type="entry name" value="PFIN"/>
    <property type="match status" value="1"/>
</dbReference>
<gene>
    <name evidence="1" type="ORF">ACFPTO_15055</name>
</gene>
<accession>A0ABW0JB41</accession>
<proteinExistence type="predicted"/>
<dbReference type="EMBL" id="JBHSMP010000017">
    <property type="protein sequence ID" value="MFC5430110.1"/>
    <property type="molecule type" value="Genomic_DNA"/>
</dbReference>
<reference evidence="2" key="1">
    <citation type="journal article" date="2019" name="Int. J. Syst. Evol. Microbiol.">
        <title>The Global Catalogue of Microorganisms (GCM) 10K type strain sequencing project: providing services to taxonomists for standard genome sequencing and annotation.</title>
        <authorList>
            <consortium name="The Broad Institute Genomics Platform"/>
            <consortium name="The Broad Institute Genome Sequencing Center for Infectious Disease"/>
            <person name="Wu L."/>
            <person name="Ma J."/>
        </authorList>
    </citation>
    <scope>NUCLEOTIDE SEQUENCE [LARGE SCALE GENOMIC DNA]</scope>
    <source>
        <strain evidence="2">CCUG 56042</strain>
    </source>
</reference>
<dbReference type="Proteomes" id="UP001596103">
    <property type="component" value="Unassembled WGS sequence"/>
</dbReference>
<name>A0ABW0JB41_9BURK</name>
<comment type="caution">
    <text evidence="1">The sequence shown here is derived from an EMBL/GenBank/DDBJ whole genome shotgun (WGS) entry which is preliminary data.</text>
</comment>
<organism evidence="1 2">
    <name type="scientific">Paraburkholderia denitrificans</name>
    <dbReference type="NCBI Taxonomy" id="694025"/>
    <lineage>
        <taxon>Bacteria</taxon>
        <taxon>Pseudomonadati</taxon>
        <taxon>Pseudomonadota</taxon>
        <taxon>Betaproteobacteria</taxon>
        <taxon>Burkholderiales</taxon>
        <taxon>Burkholderiaceae</taxon>
        <taxon>Paraburkholderia</taxon>
    </lineage>
</organism>
<protein>
    <submittedName>
        <fullName evidence="1">Plasmid fertility inhibition factor family protein</fullName>
    </submittedName>
</protein>
<keyword evidence="2" id="KW-1185">Reference proteome</keyword>
<dbReference type="RefSeq" id="WP_377712288.1">
    <property type="nucleotide sequence ID" value="NZ_JBHSMP010000017.1"/>
</dbReference>
<sequence length="173" mass="19173">MFASASRLSPPSVSASLWVVPLPDHHAYDHVCLQRVFTADGPRHEVVIVDLYRLLQCADRDDTDYVLRPVGDWHTGKVRGIREFLDPHNERVPQMPYVTISTRRATGLAGWLRLAHVGVVAFHNGQHRARYLAWAGAECLPVEVDEREAPLLRALCGVSDAAEAVTVQYAGGV</sequence>